<dbReference type="SUPFAM" id="SSF51905">
    <property type="entry name" value="FAD/NAD(P)-binding domain"/>
    <property type="match status" value="1"/>
</dbReference>
<evidence type="ECO:0000256" key="4">
    <source>
        <dbReference type="ARBA" id="ARBA00022827"/>
    </source>
</evidence>
<dbReference type="GO" id="GO:0016709">
    <property type="term" value="F:oxidoreductase activity, acting on paired donors, with incorporation or reduction of molecular oxygen, NAD(P)H as one donor, and incorporation of one atom of oxygen"/>
    <property type="evidence" value="ECO:0007669"/>
    <property type="project" value="UniProtKB-ARBA"/>
</dbReference>
<comment type="caution">
    <text evidence="7">The sequence shown here is derived from an EMBL/GenBank/DDBJ whole genome shotgun (WGS) entry which is preliminary data.</text>
</comment>
<evidence type="ECO:0000259" key="6">
    <source>
        <dbReference type="Pfam" id="PF01494"/>
    </source>
</evidence>
<sequence length="554" mass="61417">MAPVLIVGAGPSGLALALSLLRNGIPVRIIDKLLVHGPRTLELYKVLGILQDIQKMAGPIQPRQFFTSPEGPAPVKEVPMFEDLDNTPEYPLINPVMLGQDRHEALLRHHLQKDYNTHVELGTELVTFSQTTDFVEAKLVKHGADGEDITTETARFEFLVGADGAKSLVRKQLGLTFLGESRPGDEAAMVIGDVRIKKGIPDRKYWRVWGDAKRSFVTLRPCEIDDDSFNFVAGGADLDLENINSDMIFRHISQTIGRELEFGDLIWAGVWRPNIRMVDKFGEGRVFVVGGMFRLLASTLDNPEGLNSGIQDSVNLAWKIALVHKGVALISLLTSYTTERLPVIAHMLNKTTELLDKTVKEVQDSHTINAEGFVRGFELRQLGVNYRSNSLLVDERHKETQSKVVDPYRSGLDGTLRAGDRAPDAPGLLGENGSETTLFNVLSPAKHTVVVFAGEGNEVLSEALKAASTVYPRELVQYAIVYPDPGSRVGVAEVQAEYILVDKEGFAFRHYKVRKDDRCRFFVVRPDAYIGAITQGIEGLQRYGNTIFNKDDLI</sequence>
<reference evidence="7 8" key="1">
    <citation type="submission" date="2015-12" db="EMBL/GenBank/DDBJ databases">
        <title>Draft genome sequence of Moniliophthora roreri, the causal agent of frosty pod rot of cacao.</title>
        <authorList>
            <person name="Aime M.C."/>
            <person name="Diaz-Valderrama J.R."/>
            <person name="Kijpornyongpan T."/>
            <person name="Phillips-Mora W."/>
        </authorList>
    </citation>
    <scope>NUCLEOTIDE SEQUENCE [LARGE SCALE GENOMIC DNA]</scope>
    <source>
        <strain evidence="7 8">MCA 2952</strain>
    </source>
</reference>
<accession>A0A0W0FNI7</accession>
<dbReference type="Proteomes" id="UP000054988">
    <property type="component" value="Unassembled WGS sequence"/>
</dbReference>
<dbReference type="InterPro" id="IPR036188">
    <property type="entry name" value="FAD/NAD-bd_sf"/>
</dbReference>
<dbReference type="AlphaFoldDB" id="A0A0W0FNI7"/>
<dbReference type="Gene3D" id="3.30.70.2450">
    <property type="match status" value="1"/>
</dbReference>
<protein>
    <recommendedName>
        <fullName evidence="6">FAD-binding domain-containing protein</fullName>
    </recommendedName>
</protein>
<dbReference type="EMBL" id="LATX01001802">
    <property type="protein sequence ID" value="KTB37916.1"/>
    <property type="molecule type" value="Genomic_DNA"/>
</dbReference>
<dbReference type="Gene3D" id="3.50.50.60">
    <property type="entry name" value="FAD/NAD(P)-binding domain"/>
    <property type="match status" value="1"/>
</dbReference>
<dbReference type="Gene3D" id="3.40.30.120">
    <property type="match status" value="1"/>
</dbReference>
<evidence type="ECO:0000313" key="7">
    <source>
        <dbReference type="EMBL" id="KTB37916.1"/>
    </source>
</evidence>
<keyword evidence="4" id="KW-0274">FAD</keyword>
<name>A0A0W0FNI7_MONRR</name>
<comment type="cofactor">
    <cofactor evidence="1">
        <name>FAD</name>
        <dbReference type="ChEBI" id="CHEBI:57692"/>
    </cofactor>
</comment>
<dbReference type="PRINTS" id="PR00420">
    <property type="entry name" value="RNGMNOXGNASE"/>
</dbReference>
<dbReference type="InterPro" id="IPR050641">
    <property type="entry name" value="RIFMO-like"/>
</dbReference>
<evidence type="ECO:0000256" key="3">
    <source>
        <dbReference type="ARBA" id="ARBA00022630"/>
    </source>
</evidence>
<dbReference type="GO" id="GO:0071949">
    <property type="term" value="F:FAD binding"/>
    <property type="evidence" value="ECO:0007669"/>
    <property type="project" value="InterPro"/>
</dbReference>
<keyword evidence="5" id="KW-0560">Oxidoreductase</keyword>
<dbReference type="PANTHER" id="PTHR43004">
    <property type="entry name" value="TRK SYSTEM POTASSIUM UPTAKE PROTEIN"/>
    <property type="match status" value="1"/>
</dbReference>
<dbReference type="InterPro" id="IPR002938">
    <property type="entry name" value="FAD-bd"/>
</dbReference>
<keyword evidence="3" id="KW-0285">Flavoprotein</keyword>
<evidence type="ECO:0000256" key="5">
    <source>
        <dbReference type="ARBA" id="ARBA00023002"/>
    </source>
</evidence>
<evidence type="ECO:0000313" key="8">
    <source>
        <dbReference type="Proteomes" id="UP000054988"/>
    </source>
</evidence>
<dbReference type="PANTHER" id="PTHR43004:SF19">
    <property type="entry name" value="BINDING MONOOXYGENASE, PUTATIVE (JCVI)-RELATED"/>
    <property type="match status" value="1"/>
</dbReference>
<gene>
    <name evidence="7" type="ORF">WG66_9515</name>
</gene>
<evidence type="ECO:0000256" key="2">
    <source>
        <dbReference type="ARBA" id="ARBA00007801"/>
    </source>
</evidence>
<dbReference type="Pfam" id="PF01494">
    <property type="entry name" value="FAD_binding_3"/>
    <property type="match status" value="1"/>
</dbReference>
<organism evidence="7 8">
    <name type="scientific">Moniliophthora roreri</name>
    <name type="common">Frosty pod rot fungus</name>
    <name type="synonym">Monilia roreri</name>
    <dbReference type="NCBI Taxonomy" id="221103"/>
    <lineage>
        <taxon>Eukaryota</taxon>
        <taxon>Fungi</taxon>
        <taxon>Dikarya</taxon>
        <taxon>Basidiomycota</taxon>
        <taxon>Agaricomycotina</taxon>
        <taxon>Agaricomycetes</taxon>
        <taxon>Agaricomycetidae</taxon>
        <taxon>Agaricales</taxon>
        <taxon>Marasmiineae</taxon>
        <taxon>Marasmiaceae</taxon>
        <taxon>Moniliophthora</taxon>
    </lineage>
</organism>
<proteinExistence type="inferred from homology"/>
<feature type="domain" description="FAD-binding" evidence="6">
    <location>
        <begin position="2"/>
        <end position="349"/>
    </location>
</feature>
<comment type="similarity">
    <text evidence="2">Belongs to the PheA/TfdB FAD monooxygenase family.</text>
</comment>
<dbReference type="SUPFAM" id="SSF52833">
    <property type="entry name" value="Thioredoxin-like"/>
    <property type="match status" value="1"/>
</dbReference>
<dbReference type="eggNOG" id="KOG3855">
    <property type="taxonomic scope" value="Eukaryota"/>
</dbReference>
<evidence type="ECO:0000256" key="1">
    <source>
        <dbReference type="ARBA" id="ARBA00001974"/>
    </source>
</evidence>
<dbReference type="InterPro" id="IPR036249">
    <property type="entry name" value="Thioredoxin-like_sf"/>
</dbReference>